<dbReference type="EMBL" id="FQZU01000007">
    <property type="protein sequence ID" value="SHJ42081.1"/>
    <property type="molecule type" value="Genomic_DNA"/>
</dbReference>
<dbReference type="InterPro" id="IPR012245">
    <property type="entry name" value="MoaB"/>
</dbReference>
<dbReference type="SMART" id="SM00852">
    <property type="entry name" value="MoCF_biosynth"/>
    <property type="match status" value="1"/>
</dbReference>
<dbReference type="PIRSF" id="PIRSF006443">
    <property type="entry name" value="MoaB"/>
    <property type="match status" value="1"/>
</dbReference>
<dbReference type="GO" id="GO:0006777">
    <property type="term" value="P:Mo-molybdopterin cofactor biosynthetic process"/>
    <property type="evidence" value="ECO:0007669"/>
    <property type="project" value="UniProtKB-UniRule"/>
</dbReference>
<dbReference type="SUPFAM" id="SSF53218">
    <property type="entry name" value="Molybdenum cofactor biosynthesis proteins"/>
    <property type="match status" value="1"/>
</dbReference>
<gene>
    <name evidence="8" type="ORF">SAMN02745216_01633</name>
</gene>
<evidence type="ECO:0000256" key="1">
    <source>
        <dbReference type="ARBA" id="ARBA00003487"/>
    </source>
</evidence>
<comment type="function">
    <text evidence="1 6">May be involved in the biosynthesis of molybdopterin.</text>
</comment>
<accession>A0A1M6J624</accession>
<dbReference type="UniPathway" id="UPA00344"/>
<keyword evidence="5 6" id="KW-0501">Molybdenum cofactor biosynthesis</keyword>
<dbReference type="OrthoDB" id="9784492at2"/>
<name>A0A1M6J624_9BACT</name>
<evidence type="ECO:0000256" key="5">
    <source>
        <dbReference type="ARBA" id="ARBA00023150"/>
    </source>
</evidence>
<dbReference type="Gene3D" id="3.40.980.10">
    <property type="entry name" value="MoaB/Mog-like domain"/>
    <property type="match status" value="1"/>
</dbReference>
<evidence type="ECO:0000256" key="4">
    <source>
        <dbReference type="ARBA" id="ARBA00015262"/>
    </source>
</evidence>
<organism evidence="8 9">
    <name type="scientific">Desulfatibacillum alkenivorans DSM 16219</name>
    <dbReference type="NCBI Taxonomy" id="1121393"/>
    <lineage>
        <taxon>Bacteria</taxon>
        <taxon>Pseudomonadati</taxon>
        <taxon>Thermodesulfobacteriota</taxon>
        <taxon>Desulfobacteria</taxon>
        <taxon>Desulfobacterales</taxon>
        <taxon>Desulfatibacillaceae</taxon>
        <taxon>Desulfatibacillum</taxon>
    </lineage>
</organism>
<reference evidence="9" key="1">
    <citation type="submission" date="2016-11" db="EMBL/GenBank/DDBJ databases">
        <authorList>
            <person name="Varghese N."/>
            <person name="Submissions S."/>
        </authorList>
    </citation>
    <scope>NUCLEOTIDE SEQUENCE [LARGE SCALE GENOMIC DNA]</scope>
    <source>
        <strain evidence="9">DSM 16219</strain>
    </source>
</reference>
<dbReference type="FunFam" id="3.40.980.10:FF:000006">
    <property type="entry name" value="Molybdenum cofactor biosynthesis protein B"/>
    <property type="match status" value="1"/>
</dbReference>
<dbReference type="RefSeq" id="WP_073474795.1">
    <property type="nucleotide sequence ID" value="NZ_FQZU01000007.1"/>
</dbReference>
<dbReference type="InterPro" id="IPR001453">
    <property type="entry name" value="MoaB/Mog_dom"/>
</dbReference>
<protein>
    <recommendedName>
        <fullName evidence="4 6">Molybdenum cofactor biosynthesis protein B</fullName>
    </recommendedName>
</protein>
<sequence>MGVREHKSQAPLSVNAAVITVSTSRSLEQDKSGHWIAKQLREQGHKVIEHFVTPDSAPEIRSAVERLTHSGEVSVVLINGGTGVTPSDVTVEAVRPLFDKELTAYGVLFAQLSFEEIGSAAMLSRAAAGIVGKTAVFCMPGSLGACKLACTSLIFPELGHLIKHIAKDS</sequence>
<comment type="similarity">
    <text evidence="3 6">Belongs to the MoaB/Mog family.</text>
</comment>
<dbReference type="PANTHER" id="PTHR43232">
    <property type="entry name" value="MOLYBDENUM COFACTOR BIOSYNTHESIS PROTEIN B"/>
    <property type="match status" value="1"/>
</dbReference>
<dbReference type="InterPro" id="IPR008284">
    <property type="entry name" value="MoCF_biosynth_CS"/>
</dbReference>
<dbReference type="InterPro" id="IPR036425">
    <property type="entry name" value="MoaB/Mog-like_dom_sf"/>
</dbReference>
<evidence type="ECO:0000259" key="7">
    <source>
        <dbReference type="SMART" id="SM00852"/>
    </source>
</evidence>
<dbReference type="STRING" id="1121393.SAMN02745216_01633"/>
<evidence type="ECO:0000313" key="8">
    <source>
        <dbReference type="EMBL" id="SHJ42081.1"/>
    </source>
</evidence>
<dbReference type="PANTHER" id="PTHR43232:SF2">
    <property type="entry name" value="MOLYBDENUM COFACTOR BIOSYNTHESIS PROTEIN B"/>
    <property type="match status" value="1"/>
</dbReference>
<feature type="domain" description="MoaB/Mog" evidence="7">
    <location>
        <begin position="17"/>
        <end position="161"/>
    </location>
</feature>
<comment type="pathway">
    <text evidence="2 6">Cofactor biosynthesis; molybdopterin biosynthesis.</text>
</comment>
<evidence type="ECO:0000256" key="6">
    <source>
        <dbReference type="PIRNR" id="PIRNR006443"/>
    </source>
</evidence>
<dbReference type="Pfam" id="PF00994">
    <property type="entry name" value="MoCF_biosynth"/>
    <property type="match status" value="1"/>
</dbReference>
<evidence type="ECO:0000256" key="2">
    <source>
        <dbReference type="ARBA" id="ARBA00005046"/>
    </source>
</evidence>
<dbReference type="AlphaFoldDB" id="A0A1M6J624"/>
<dbReference type="Proteomes" id="UP000183994">
    <property type="component" value="Unassembled WGS sequence"/>
</dbReference>
<keyword evidence="9" id="KW-1185">Reference proteome</keyword>
<dbReference type="CDD" id="cd00886">
    <property type="entry name" value="MogA_MoaB"/>
    <property type="match status" value="1"/>
</dbReference>
<dbReference type="GO" id="GO:0005829">
    <property type="term" value="C:cytosol"/>
    <property type="evidence" value="ECO:0007669"/>
    <property type="project" value="TreeGrafter"/>
</dbReference>
<dbReference type="NCBIfam" id="TIGR00177">
    <property type="entry name" value="molyb_syn"/>
    <property type="match status" value="1"/>
</dbReference>
<dbReference type="PROSITE" id="PS01078">
    <property type="entry name" value="MOCF_BIOSYNTHESIS_1"/>
    <property type="match status" value="1"/>
</dbReference>
<evidence type="ECO:0000313" key="9">
    <source>
        <dbReference type="Proteomes" id="UP000183994"/>
    </source>
</evidence>
<evidence type="ECO:0000256" key="3">
    <source>
        <dbReference type="ARBA" id="ARBA00006112"/>
    </source>
</evidence>
<proteinExistence type="inferred from homology"/>